<evidence type="ECO:0008006" key="5">
    <source>
        <dbReference type="Google" id="ProtNLM"/>
    </source>
</evidence>
<dbReference type="AlphaFoldDB" id="A0A1Y1WKU6"/>
<dbReference type="OrthoDB" id="10057956at2759"/>
<evidence type="ECO:0000256" key="1">
    <source>
        <dbReference type="PROSITE-ProRule" id="PRU00103"/>
    </source>
</evidence>
<organism evidence="3 4">
    <name type="scientific">Linderina pennispora</name>
    <dbReference type="NCBI Taxonomy" id="61395"/>
    <lineage>
        <taxon>Eukaryota</taxon>
        <taxon>Fungi</taxon>
        <taxon>Fungi incertae sedis</taxon>
        <taxon>Zoopagomycota</taxon>
        <taxon>Kickxellomycotina</taxon>
        <taxon>Kickxellomycetes</taxon>
        <taxon>Kickxellales</taxon>
        <taxon>Kickxellaceae</taxon>
        <taxon>Linderina</taxon>
    </lineage>
</organism>
<dbReference type="InterPro" id="IPR021133">
    <property type="entry name" value="HEAT_type_2"/>
</dbReference>
<protein>
    <recommendedName>
        <fullName evidence="5">ARM repeat-containing protein</fullName>
    </recommendedName>
</protein>
<dbReference type="EMBL" id="MCFD01000001">
    <property type="protein sequence ID" value="ORX74103.1"/>
    <property type="molecule type" value="Genomic_DNA"/>
</dbReference>
<reference evidence="3 4" key="1">
    <citation type="submission" date="2016-07" db="EMBL/GenBank/DDBJ databases">
        <title>Pervasive Adenine N6-methylation of Active Genes in Fungi.</title>
        <authorList>
            <consortium name="DOE Joint Genome Institute"/>
            <person name="Mondo S.J."/>
            <person name="Dannebaum R.O."/>
            <person name="Kuo R.C."/>
            <person name="Labutti K."/>
            <person name="Haridas S."/>
            <person name="Kuo A."/>
            <person name="Salamov A."/>
            <person name="Ahrendt S.R."/>
            <person name="Lipzen A."/>
            <person name="Sullivan W."/>
            <person name="Andreopoulos W.B."/>
            <person name="Clum A."/>
            <person name="Lindquist E."/>
            <person name="Daum C."/>
            <person name="Ramamoorthy G.K."/>
            <person name="Gryganskyi A."/>
            <person name="Culley D."/>
            <person name="Magnuson J.K."/>
            <person name="James T.Y."/>
            <person name="O'Malley M.A."/>
            <person name="Stajich J.E."/>
            <person name="Spatafora J.W."/>
            <person name="Visel A."/>
            <person name="Grigoriev I.V."/>
        </authorList>
    </citation>
    <scope>NUCLEOTIDE SEQUENCE [LARGE SCALE GENOMIC DNA]</scope>
    <source>
        <strain evidence="3 4">ATCC 12442</strain>
    </source>
</reference>
<proteinExistence type="predicted"/>
<feature type="region of interest" description="Disordered" evidence="2">
    <location>
        <begin position="1"/>
        <end position="21"/>
    </location>
</feature>
<dbReference type="RefSeq" id="XP_040747314.1">
    <property type="nucleotide sequence ID" value="XM_040889994.1"/>
</dbReference>
<dbReference type="Gene3D" id="1.25.10.10">
    <property type="entry name" value="Leucine-rich Repeat Variant"/>
    <property type="match status" value="2"/>
</dbReference>
<evidence type="ECO:0000313" key="3">
    <source>
        <dbReference type="EMBL" id="ORX74103.1"/>
    </source>
</evidence>
<dbReference type="InterPro" id="IPR016024">
    <property type="entry name" value="ARM-type_fold"/>
</dbReference>
<accession>A0A1Y1WKU6</accession>
<dbReference type="PROSITE" id="PS50077">
    <property type="entry name" value="HEAT_REPEAT"/>
    <property type="match status" value="1"/>
</dbReference>
<comment type="caution">
    <text evidence="3">The sequence shown here is derived from an EMBL/GenBank/DDBJ whole genome shotgun (WGS) entry which is preliminary data.</text>
</comment>
<dbReference type="GeneID" id="63806642"/>
<dbReference type="SUPFAM" id="SSF48371">
    <property type="entry name" value="ARM repeat"/>
    <property type="match status" value="1"/>
</dbReference>
<dbReference type="Proteomes" id="UP000193922">
    <property type="component" value="Unassembled WGS sequence"/>
</dbReference>
<evidence type="ECO:0000256" key="2">
    <source>
        <dbReference type="SAM" id="MobiDB-lite"/>
    </source>
</evidence>
<name>A0A1Y1WKU6_9FUNG</name>
<dbReference type="InterPro" id="IPR011989">
    <property type="entry name" value="ARM-like"/>
</dbReference>
<evidence type="ECO:0000313" key="4">
    <source>
        <dbReference type="Proteomes" id="UP000193922"/>
    </source>
</evidence>
<keyword evidence="4" id="KW-1185">Reference proteome</keyword>
<feature type="repeat" description="HEAT" evidence="1">
    <location>
        <begin position="438"/>
        <end position="475"/>
    </location>
</feature>
<sequence>MSDQIVDDTRHEKDPTAITECRPSPSGSWVTSFELLAATAAETWNTLNVEHSNIIQWVIENADSQHALVRFACLYFVRQAAEIHDKHSESLLVALGYQGYVLRRLLDASHFIVAEACKLVSVLVSVSSDVDERLKSMIGSLASRAFDRQSSAQKKALLSVAGTLLQLGAGARDYVCSVVPLIGLRPYLLDEERLVRDQALDIYEVMVRTNPGSSYAEMFTTLSPRGSAQVLTRVDILVALRGLAAMVKGLGASECSGRSAADVLKAIAYTAVSILADLQNVRFPLVAEESIYSYPELQQISLCAVLNQVSIESARIARDYSQVFFDQPIFEKSQQLLSTVLDAAVKSLKLAKHLVANFSIGSSGVKALLMVALEIIGEQAEFEAVLFGQFARALVSAMRTRLADVEWEARDTVLEIVHAAVETIEWGKVAPVIGDMGLIQDVVNALEDPEEYIRASGAQALVSIVEHADQDVVRAVVDCNELDAAHLRALIGDSEAFVRRAALELDLYQLADNPDFEVRVRLARVLARLAPLTFQYVEELQPGTLLIDMCRDSSRYVRRVCLDSLTGMKGSLEAAGVSASKKEQTKRRVVVSSQASFYSKLCEIDFARLEAGLTTEHLYQEALDTQVEDELMQETGERNQGNNILECY</sequence>
<gene>
    <name evidence="3" type="ORF">DL89DRAFT_289735</name>
</gene>